<dbReference type="Proteomes" id="UP001497516">
    <property type="component" value="Chromosome 9"/>
</dbReference>
<name>A0AAV2GJH0_9ROSI</name>
<comment type="subcellular location">
    <subcellularLocation>
        <location evidence="1">Nucleus</location>
    </subcellularLocation>
</comment>
<gene>
    <name evidence="8" type="ORF">LTRI10_LOCUS50263</name>
</gene>
<keyword evidence="5" id="KW-0539">Nucleus</keyword>
<feature type="compositionally biased region" description="Basic and acidic residues" evidence="6">
    <location>
        <begin position="177"/>
        <end position="195"/>
    </location>
</feature>
<keyword evidence="4" id="KW-0804">Transcription</keyword>
<dbReference type="Pfam" id="PF02362">
    <property type="entry name" value="B3"/>
    <property type="match status" value="2"/>
</dbReference>
<dbReference type="SUPFAM" id="SSF101936">
    <property type="entry name" value="DNA-binding pseudobarrel domain"/>
    <property type="match status" value="2"/>
</dbReference>
<reference evidence="8 9" key="1">
    <citation type="submission" date="2024-04" db="EMBL/GenBank/DDBJ databases">
        <authorList>
            <person name="Fracassetti M."/>
        </authorList>
    </citation>
    <scope>NUCLEOTIDE SEQUENCE [LARGE SCALE GENOMIC DNA]</scope>
</reference>
<dbReference type="Gene3D" id="2.40.330.10">
    <property type="entry name" value="DNA-binding pseudobarrel domain"/>
    <property type="match status" value="2"/>
</dbReference>
<sequence>MEEIPKREEHEEERGGDQIQDQEESSRRNQWEEEMYWTHFQFTHFCISLPSAFLHSLEIPAKFSVNSKHKLPESVTMTGPGGANWMVGLTTGPNDAVMFGPGWREFALDNSLRANDLLVFKYDGGSRFDVLIIDGRSSCEKAAPYFAGRSVVAGAPLAADDRSRAVIKRRRLGSDYDHVESSSKPTEVAKEEERKRKSAMRKARLAETEGGFIAVMKASHICRKYYLSLPLTWMKRHLGVEAPEQAVILRTEDGGKWPVKFRMRSDCCRGGLSTGWRQFAFDNNLRLFDVCLFQIAGDVVAGPDAVVSLDVKIFRCDG</sequence>
<evidence type="ECO:0000256" key="1">
    <source>
        <dbReference type="ARBA" id="ARBA00004123"/>
    </source>
</evidence>
<accession>A0AAV2GJH0</accession>
<evidence type="ECO:0000256" key="6">
    <source>
        <dbReference type="SAM" id="MobiDB-lite"/>
    </source>
</evidence>
<feature type="domain" description="TF-B3" evidence="7">
    <location>
        <begin position="42"/>
        <end position="136"/>
    </location>
</feature>
<protein>
    <recommendedName>
        <fullName evidence="7">TF-B3 domain-containing protein</fullName>
    </recommendedName>
</protein>
<keyword evidence="9" id="KW-1185">Reference proteome</keyword>
<evidence type="ECO:0000313" key="8">
    <source>
        <dbReference type="EMBL" id="CAL1410876.1"/>
    </source>
</evidence>
<evidence type="ECO:0000313" key="9">
    <source>
        <dbReference type="Proteomes" id="UP001497516"/>
    </source>
</evidence>
<dbReference type="PROSITE" id="PS50863">
    <property type="entry name" value="B3"/>
    <property type="match status" value="2"/>
</dbReference>
<keyword evidence="3" id="KW-0238">DNA-binding</keyword>
<feature type="compositionally biased region" description="Basic and acidic residues" evidence="6">
    <location>
        <begin position="1"/>
        <end position="16"/>
    </location>
</feature>
<dbReference type="PANTHER" id="PTHR31391">
    <property type="entry name" value="B3 DOMAIN-CONTAINING PROTEIN OS11G0197600-RELATED"/>
    <property type="match status" value="1"/>
</dbReference>
<dbReference type="EMBL" id="OZ034822">
    <property type="protein sequence ID" value="CAL1410876.1"/>
    <property type="molecule type" value="Genomic_DNA"/>
</dbReference>
<feature type="region of interest" description="Disordered" evidence="6">
    <location>
        <begin position="177"/>
        <end position="199"/>
    </location>
</feature>
<keyword evidence="2" id="KW-0805">Transcription regulation</keyword>
<dbReference type="SMART" id="SM01019">
    <property type="entry name" value="B3"/>
    <property type="match status" value="2"/>
</dbReference>
<organism evidence="8 9">
    <name type="scientific">Linum trigynum</name>
    <dbReference type="NCBI Taxonomy" id="586398"/>
    <lineage>
        <taxon>Eukaryota</taxon>
        <taxon>Viridiplantae</taxon>
        <taxon>Streptophyta</taxon>
        <taxon>Embryophyta</taxon>
        <taxon>Tracheophyta</taxon>
        <taxon>Spermatophyta</taxon>
        <taxon>Magnoliopsida</taxon>
        <taxon>eudicotyledons</taxon>
        <taxon>Gunneridae</taxon>
        <taxon>Pentapetalae</taxon>
        <taxon>rosids</taxon>
        <taxon>fabids</taxon>
        <taxon>Malpighiales</taxon>
        <taxon>Linaceae</taxon>
        <taxon>Linum</taxon>
    </lineage>
</organism>
<feature type="region of interest" description="Disordered" evidence="6">
    <location>
        <begin position="1"/>
        <end position="27"/>
    </location>
</feature>
<dbReference type="InterPro" id="IPR044837">
    <property type="entry name" value="REM16-like"/>
</dbReference>
<proteinExistence type="predicted"/>
<evidence type="ECO:0000256" key="2">
    <source>
        <dbReference type="ARBA" id="ARBA00023015"/>
    </source>
</evidence>
<dbReference type="AlphaFoldDB" id="A0AAV2GJH0"/>
<dbReference type="GO" id="GO:0005634">
    <property type="term" value="C:nucleus"/>
    <property type="evidence" value="ECO:0007669"/>
    <property type="project" value="UniProtKB-SubCell"/>
</dbReference>
<dbReference type="GO" id="GO:0003677">
    <property type="term" value="F:DNA binding"/>
    <property type="evidence" value="ECO:0007669"/>
    <property type="project" value="UniProtKB-KW"/>
</dbReference>
<evidence type="ECO:0000256" key="5">
    <source>
        <dbReference type="ARBA" id="ARBA00023242"/>
    </source>
</evidence>
<dbReference type="PANTHER" id="PTHR31391:SF157">
    <property type="entry name" value="B3 DOMAIN-CONTAINING PROTEIN REM16"/>
    <property type="match status" value="1"/>
</dbReference>
<dbReference type="CDD" id="cd10017">
    <property type="entry name" value="B3_DNA"/>
    <property type="match status" value="2"/>
</dbReference>
<dbReference type="InterPro" id="IPR015300">
    <property type="entry name" value="DNA-bd_pseudobarrel_sf"/>
</dbReference>
<evidence type="ECO:0000256" key="4">
    <source>
        <dbReference type="ARBA" id="ARBA00023163"/>
    </source>
</evidence>
<evidence type="ECO:0000256" key="3">
    <source>
        <dbReference type="ARBA" id="ARBA00023125"/>
    </source>
</evidence>
<dbReference type="InterPro" id="IPR003340">
    <property type="entry name" value="B3_DNA-bd"/>
</dbReference>
<feature type="domain" description="TF-B3" evidence="7">
    <location>
        <begin position="212"/>
        <end position="317"/>
    </location>
</feature>
<evidence type="ECO:0000259" key="7">
    <source>
        <dbReference type="PROSITE" id="PS50863"/>
    </source>
</evidence>